<organism evidence="1 2">
    <name type="scientific">Stenotrophomonas maltophilia</name>
    <name type="common">Pseudomonas maltophilia</name>
    <name type="synonym">Xanthomonas maltophilia</name>
    <dbReference type="NCBI Taxonomy" id="40324"/>
    <lineage>
        <taxon>Bacteria</taxon>
        <taxon>Pseudomonadati</taxon>
        <taxon>Pseudomonadota</taxon>
        <taxon>Gammaproteobacteria</taxon>
        <taxon>Lysobacterales</taxon>
        <taxon>Lysobacteraceae</taxon>
        <taxon>Stenotrophomonas</taxon>
        <taxon>Stenotrophomonas maltophilia group</taxon>
    </lineage>
</organism>
<reference evidence="1 2" key="1">
    <citation type="submission" date="2018-12" db="EMBL/GenBank/DDBJ databases">
        <authorList>
            <person name="Kartti S."/>
            <person name="Manni A."/>
            <person name="Chemao El Fihri M.W."/>
            <person name="Laamarti M."/>
            <person name="Temsamani L."/>
            <person name="El Jamali J.E."/>
            <person name="Ouadghiri M."/>
            <person name="Ibrahimi A."/>
            <person name="Filati-Maltouf A."/>
        </authorList>
    </citation>
    <scope>NUCLEOTIDE SEQUENCE [LARGE SCALE GENOMIC DNA]</scope>
    <source>
        <strain evidence="1 2">MDMC339</strain>
    </source>
</reference>
<dbReference type="EMBL" id="RXLZ01000023">
    <property type="protein sequence ID" value="RTQ89516.1"/>
    <property type="molecule type" value="Genomic_DNA"/>
</dbReference>
<evidence type="ECO:0000313" key="1">
    <source>
        <dbReference type="EMBL" id="RTQ89516.1"/>
    </source>
</evidence>
<comment type="caution">
    <text evidence="1">The sequence shown here is derived from an EMBL/GenBank/DDBJ whole genome shotgun (WGS) entry which is preliminary data.</text>
</comment>
<dbReference type="Proteomes" id="UP000271705">
    <property type="component" value="Unassembled WGS sequence"/>
</dbReference>
<evidence type="ECO:0000313" key="2">
    <source>
        <dbReference type="Proteomes" id="UP000271705"/>
    </source>
</evidence>
<accession>A0A3S0HHQ8</accession>
<proteinExistence type="predicted"/>
<name>A0A3S0HHQ8_STEMA</name>
<protein>
    <submittedName>
        <fullName evidence="1">Uncharacterized protein</fullName>
    </submittedName>
</protein>
<dbReference type="AlphaFoldDB" id="A0A3S0HHQ8"/>
<sequence length="178" mass="19970">MIFLLVLSFTASAQDRDLWSYSCDHFLFGACLRLPNGTSAGHVVPADFSLHDVRRDGREILTIYEGDAPERVPSGASPEIELISNGYRLQGFRDTVGSTTRYNVYIKSPRKSDMSVHIRGEVGSESEKDDLARTIGGFRLCRFNVGRTEQTLVCPRRAEWGRQLAEWVVADPRGEFAK</sequence>
<gene>
    <name evidence="1" type="ORF">EKL94_09745</name>
</gene>